<dbReference type="PANTHER" id="PTHR19432">
    <property type="entry name" value="SUGAR TRANSPORTER"/>
    <property type="match status" value="1"/>
</dbReference>
<reference evidence="11 12" key="1">
    <citation type="journal article" date="2018" name="Cell">
        <title>The Chara Genome: Secondary Complexity and Implications for Plant Terrestrialization.</title>
        <authorList>
            <person name="Nishiyama T."/>
            <person name="Sakayama H."/>
            <person name="Vries J.D."/>
            <person name="Buschmann H."/>
            <person name="Saint-Marcoux D."/>
            <person name="Ullrich K.K."/>
            <person name="Haas F.B."/>
            <person name="Vanderstraeten L."/>
            <person name="Becker D."/>
            <person name="Lang D."/>
            <person name="Vosolsobe S."/>
            <person name="Rombauts S."/>
            <person name="Wilhelmsson P.K.I."/>
            <person name="Janitza P."/>
            <person name="Kern R."/>
            <person name="Heyl A."/>
            <person name="Rumpler F."/>
            <person name="Villalobos L.I.A.C."/>
            <person name="Clay J.M."/>
            <person name="Skokan R."/>
            <person name="Toyoda A."/>
            <person name="Suzuki Y."/>
            <person name="Kagoshima H."/>
            <person name="Schijlen E."/>
            <person name="Tajeshwar N."/>
            <person name="Catarino B."/>
            <person name="Hetherington A.J."/>
            <person name="Saltykova A."/>
            <person name="Bonnot C."/>
            <person name="Breuninger H."/>
            <person name="Symeonidi A."/>
            <person name="Radhakrishnan G.V."/>
            <person name="Van Nieuwerburgh F."/>
            <person name="Deforce D."/>
            <person name="Chang C."/>
            <person name="Karol K.G."/>
            <person name="Hedrich R."/>
            <person name="Ulvskov P."/>
            <person name="Glockner G."/>
            <person name="Delwiche C.F."/>
            <person name="Petrasek J."/>
            <person name="Van de Peer Y."/>
            <person name="Friml J."/>
            <person name="Beilby M."/>
            <person name="Dolan L."/>
            <person name="Kohara Y."/>
            <person name="Sugano S."/>
            <person name="Fujiyama A."/>
            <person name="Delaux P.-M."/>
            <person name="Quint M."/>
            <person name="TheiBen G."/>
            <person name="Hagemann M."/>
            <person name="Harholt J."/>
            <person name="Dunand C."/>
            <person name="Zachgo S."/>
            <person name="Langdale J."/>
            <person name="Maumus F."/>
            <person name="Straeten D.V.D."/>
            <person name="Gould S.B."/>
            <person name="Rensing S.A."/>
        </authorList>
    </citation>
    <scope>NUCLEOTIDE SEQUENCE [LARGE SCALE GENOMIC DNA]</scope>
    <source>
        <strain evidence="11 12">S276</strain>
    </source>
</reference>
<keyword evidence="7 10" id="KW-1133">Transmembrane helix</keyword>
<evidence type="ECO:0000313" key="12">
    <source>
        <dbReference type="Proteomes" id="UP000265515"/>
    </source>
</evidence>
<comment type="subcellular location">
    <subcellularLocation>
        <location evidence="1">Membrane</location>
        <topology evidence="1">Multi-pass membrane protein</topology>
    </subcellularLocation>
</comment>
<evidence type="ECO:0000256" key="2">
    <source>
        <dbReference type="ARBA" id="ARBA00004914"/>
    </source>
</evidence>
<dbReference type="GO" id="GO:0016020">
    <property type="term" value="C:membrane"/>
    <property type="evidence" value="ECO:0007669"/>
    <property type="project" value="UniProtKB-SubCell"/>
</dbReference>
<protein>
    <submittedName>
        <fullName evidence="11">Uncharacterized protein</fullName>
    </submittedName>
</protein>
<keyword evidence="8 10" id="KW-0472">Membrane</keyword>
<feature type="transmembrane region" description="Helical" evidence="10">
    <location>
        <begin position="295"/>
        <end position="321"/>
    </location>
</feature>
<evidence type="ECO:0000256" key="4">
    <source>
        <dbReference type="ARBA" id="ARBA00022448"/>
    </source>
</evidence>
<sequence>MVVTIFSASEKQFVPPHLPRDEEAETASLLPKPTKAHVEAGPRRHTHTSPRARVMKSEKPKTVLPKRSDSGAKGRGDWDFEMVDLGSEFSPRGFSEAAERESGKESREDKLVSGIRGKVDGFFSNLLGGLRNLTTPMRMVLLVTALSWVAWFPFLLYSTDFMGREIYGGEPKTKDHDKYLKYEEGVEKGALGLLLNSVVGAGTALMIDPLCRLLGSERIWALSNFIQFACMTAMARLSMLAQTVASANDNHTLGNWSHYASTLIFAILGAPFAITLSIPYALMGEFTAEEGGGQGLSMGILNLAIVLPQVSAVSISSYVWLTFPCNISLV</sequence>
<dbReference type="AlphaFoldDB" id="A0A388JLX1"/>
<organism evidence="11 12">
    <name type="scientific">Chara braunii</name>
    <name type="common">Braun's stonewort</name>
    <dbReference type="NCBI Taxonomy" id="69332"/>
    <lineage>
        <taxon>Eukaryota</taxon>
        <taxon>Viridiplantae</taxon>
        <taxon>Streptophyta</taxon>
        <taxon>Charophyceae</taxon>
        <taxon>Charales</taxon>
        <taxon>Characeae</taxon>
        <taxon>Chara</taxon>
    </lineage>
</organism>
<comment type="pathway">
    <text evidence="2">Glycan biosynthesis; sucrose metabolism.</text>
</comment>
<dbReference type="OrthoDB" id="28755at2759"/>
<dbReference type="Proteomes" id="UP000265515">
    <property type="component" value="Unassembled WGS sequence"/>
</dbReference>
<evidence type="ECO:0000256" key="9">
    <source>
        <dbReference type="SAM" id="MobiDB-lite"/>
    </source>
</evidence>
<dbReference type="Gramene" id="GBG58735">
    <property type="protein sequence ID" value="GBG58735"/>
    <property type="gene ID" value="CBR_g135"/>
</dbReference>
<dbReference type="EMBL" id="BFEA01000001">
    <property type="protein sequence ID" value="GBG58735.1"/>
    <property type="molecule type" value="Genomic_DNA"/>
</dbReference>
<dbReference type="SUPFAM" id="SSF103473">
    <property type="entry name" value="MFS general substrate transporter"/>
    <property type="match status" value="1"/>
</dbReference>
<feature type="transmembrane region" description="Helical" evidence="10">
    <location>
        <begin position="259"/>
        <end position="283"/>
    </location>
</feature>
<evidence type="ECO:0000256" key="6">
    <source>
        <dbReference type="ARBA" id="ARBA00022692"/>
    </source>
</evidence>
<gene>
    <name evidence="11" type="ORF">CBR_g135</name>
</gene>
<evidence type="ECO:0000313" key="11">
    <source>
        <dbReference type="EMBL" id="GBG58735.1"/>
    </source>
</evidence>
<feature type="compositionally biased region" description="Basic residues" evidence="9">
    <location>
        <begin position="43"/>
        <end position="54"/>
    </location>
</feature>
<keyword evidence="6 10" id="KW-0812">Transmembrane</keyword>
<evidence type="ECO:0000256" key="10">
    <source>
        <dbReference type="SAM" id="Phobius"/>
    </source>
</evidence>
<proteinExistence type="inferred from homology"/>
<keyword evidence="12" id="KW-1185">Reference proteome</keyword>
<evidence type="ECO:0000256" key="3">
    <source>
        <dbReference type="ARBA" id="ARBA00007134"/>
    </source>
</evidence>
<comment type="similarity">
    <text evidence="3">Belongs to the glycoside-pentoside-hexuronide (GPH) cation symporter transporter (TC 2.A.2.4) family.</text>
</comment>
<keyword evidence="5" id="KW-0762">Sugar transport</keyword>
<dbReference type="InterPro" id="IPR036259">
    <property type="entry name" value="MFS_trans_sf"/>
</dbReference>
<dbReference type="GO" id="GO:0008506">
    <property type="term" value="F:sucrose:proton symporter activity"/>
    <property type="evidence" value="ECO:0007669"/>
    <property type="project" value="TreeGrafter"/>
</dbReference>
<feature type="region of interest" description="Disordered" evidence="9">
    <location>
        <begin position="14"/>
        <end position="77"/>
    </location>
</feature>
<evidence type="ECO:0000256" key="7">
    <source>
        <dbReference type="ARBA" id="ARBA00022989"/>
    </source>
</evidence>
<evidence type="ECO:0000256" key="1">
    <source>
        <dbReference type="ARBA" id="ARBA00004141"/>
    </source>
</evidence>
<feature type="transmembrane region" description="Helical" evidence="10">
    <location>
        <begin position="139"/>
        <end position="157"/>
    </location>
</feature>
<name>A0A388JLX1_CHABU</name>
<keyword evidence="4" id="KW-0813">Transport</keyword>
<comment type="caution">
    <text evidence="11">The sequence shown here is derived from an EMBL/GenBank/DDBJ whole genome shotgun (WGS) entry which is preliminary data.</text>
</comment>
<evidence type="ECO:0000256" key="5">
    <source>
        <dbReference type="ARBA" id="ARBA00022597"/>
    </source>
</evidence>
<accession>A0A388JLX1</accession>
<evidence type="ECO:0000256" key="8">
    <source>
        <dbReference type="ARBA" id="ARBA00023136"/>
    </source>
</evidence>
<feature type="compositionally biased region" description="Basic and acidic residues" evidence="9">
    <location>
        <begin position="55"/>
        <end position="77"/>
    </location>
</feature>
<dbReference type="PANTHER" id="PTHR19432:SF35">
    <property type="entry name" value="SOLUTE CARRIER FAMILY 45 MEMBER 3 ISOFORM X1"/>
    <property type="match status" value="1"/>
</dbReference>